<evidence type="ECO:0000313" key="2">
    <source>
        <dbReference type="EMBL" id="EYE87354.1"/>
    </source>
</evidence>
<comment type="caution">
    <text evidence="2">The sequence shown here is derived from an EMBL/GenBank/DDBJ whole genome shotgun (WGS) entry which is preliminary data.</text>
</comment>
<dbReference type="InterPro" id="IPR011437">
    <property type="entry name" value="DUF1540"/>
</dbReference>
<evidence type="ECO:0000313" key="3">
    <source>
        <dbReference type="Proteomes" id="UP000019681"/>
    </source>
</evidence>
<gene>
    <name evidence="2" type="ORF">Q428_13750</name>
</gene>
<accession>A0A017RSA8</accession>
<keyword evidence="3" id="KW-1185">Reference proteome</keyword>
<evidence type="ECO:0000259" key="1">
    <source>
        <dbReference type="Pfam" id="PF07561"/>
    </source>
</evidence>
<name>A0A017RSA8_9CLOT</name>
<reference evidence="2 3" key="1">
    <citation type="journal article" date="2014" name="Genome Announc.">
        <title>Draft Genome Sequence of Fervidicella metallireducens Strain AeBT, an Iron-Reducing Thermoanaerobe from the Great Artesian Basin.</title>
        <authorList>
            <person name="Patel B.K."/>
        </authorList>
    </citation>
    <scope>NUCLEOTIDE SEQUENCE [LARGE SCALE GENOMIC DNA]</scope>
    <source>
        <strain evidence="2 3">AeB</strain>
    </source>
</reference>
<dbReference type="Pfam" id="PF07561">
    <property type="entry name" value="DUF1540"/>
    <property type="match status" value="1"/>
</dbReference>
<sequence>MNANKNIGCNVSECKYHAGNENYCSLQHINIVHHNHPAKCKEETDCGSFEPRNR</sequence>
<dbReference type="AlphaFoldDB" id="A0A017RSA8"/>
<dbReference type="OrthoDB" id="1756089at2"/>
<dbReference type="Proteomes" id="UP000019681">
    <property type="component" value="Unassembled WGS sequence"/>
</dbReference>
<dbReference type="RefSeq" id="WP_084478372.1">
    <property type="nucleotide sequence ID" value="NZ_AZQP01000064.1"/>
</dbReference>
<organism evidence="2 3">
    <name type="scientific">Fervidicella metallireducens AeB</name>
    <dbReference type="NCBI Taxonomy" id="1403537"/>
    <lineage>
        <taxon>Bacteria</taxon>
        <taxon>Bacillati</taxon>
        <taxon>Bacillota</taxon>
        <taxon>Clostridia</taxon>
        <taxon>Eubacteriales</taxon>
        <taxon>Clostridiaceae</taxon>
        <taxon>Fervidicella</taxon>
    </lineage>
</organism>
<proteinExistence type="predicted"/>
<dbReference type="EMBL" id="AZQP01000064">
    <property type="protein sequence ID" value="EYE87354.1"/>
    <property type="molecule type" value="Genomic_DNA"/>
</dbReference>
<feature type="domain" description="DUF1540" evidence="1">
    <location>
        <begin position="7"/>
        <end position="49"/>
    </location>
</feature>
<dbReference type="STRING" id="1403537.Q428_13750"/>
<protein>
    <recommendedName>
        <fullName evidence="1">DUF1540 domain-containing protein</fullName>
    </recommendedName>
</protein>